<dbReference type="EC" id="2.7.1.-" evidence="7"/>
<evidence type="ECO:0000256" key="2">
    <source>
        <dbReference type="ARBA" id="ARBA00022679"/>
    </source>
</evidence>
<keyword evidence="8" id="KW-1185">Reference proteome</keyword>
<name>A0ABU5CTB7_9BACI</name>
<evidence type="ECO:0000256" key="1">
    <source>
        <dbReference type="ARBA" id="ARBA00010688"/>
    </source>
</evidence>
<dbReference type="InterPro" id="IPR029056">
    <property type="entry name" value="Ribokinase-like"/>
</dbReference>
<keyword evidence="5" id="KW-0067">ATP-binding</keyword>
<dbReference type="CDD" id="cd01167">
    <property type="entry name" value="bac_FRK"/>
    <property type="match status" value="1"/>
</dbReference>
<organism evidence="7 8">
    <name type="scientific">Paracerasibacillus soli</name>
    <dbReference type="NCBI Taxonomy" id="480284"/>
    <lineage>
        <taxon>Bacteria</taxon>
        <taxon>Bacillati</taxon>
        <taxon>Bacillota</taxon>
        <taxon>Bacilli</taxon>
        <taxon>Bacillales</taxon>
        <taxon>Bacillaceae</taxon>
        <taxon>Paracerasibacillus</taxon>
    </lineage>
</organism>
<comment type="caution">
    <text evidence="7">The sequence shown here is derived from an EMBL/GenBank/DDBJ whole genome shotgun (WGS) entry which is preliminary data.</text>
</comment>
<dbReference type="Pfam" id="PF00294">
    <property type="entry name" value="PfkB"/>
    <property type="match status" value="1"/>
</dbReference>
<dbReference type="GO" id="GO:0016301">
    <property type="term" value="F:kinase activity"/>
    <property type="evidence" value="ECO:0007669"/>
    <property type="project" value="UniProtKB-KW"/>
</dbReference>
<dbReference type="SUPFAM" id="SSF53613">
    <property type="entry name" value="Ribokinase-like"/>
    <property type="match status" value="1"/>
</dbReference>
<evidence type="ECO:0000256" key="3">
    <source>
        <dbReference type="ARBA" id="ARBA00022741"/>
    </source>
</evidence>
<dbReference type="PANTHER" id="PTHR43085">
    <property type="entry name" value="HEXOKINASE FAMILY MEMBER"/>
    <property type="match status" value="1"/>
</dbReference>
<dbReference type="PROSITE" id="PS00584">
    <property type="entry name" value="PFKB_KINASES_2"/>
    <property type="match status" value="1"/>
</dbReference>
<evidence type="ECO:0000256" key="4">
    <source>
        <dbReference type="ARBA" id="ARBA00022777"/>
    </source>
</evidence>
<evidence type="ECO:0000259" key="6">
    <source>
        <dbReference type="Pfam" id="PF00294"/>
    </source>
</evidence>
<dbReference type="Gene3D" id="3.40.1190.20">
    <property type="match status" value="1"/>
</dbReference>
<feature type="domain" description="Carbohydrate kinase PfkB" evidence="6">
    <location>
        <begin position="10"/>
        <end position="283"/>
    </location>
</feature>
<protein>
    <submittedName>
        <fullName evidence="7">Carbohydrate kinase</fullName>
        <ecNumber evidence="7">2.7.1.-</ecNumber>
    </submittedName>
</protein>
<dbReference type="PANTHER" id="PTHR43085:SF1">
    <property type="entry name" value="PSEUDOURIDINE KINASE-RELATED"/>
    <property type="match status" value="1"/>
</dbReference>
<evidence type="ECO:0000313" key="7">
    <source>
        <dbReference type="EMBL" id="MDY0409623.1"/>
    </source>
</evidence>
<dbReference type="Proteomes" id="UP001275315">
    <property type="component" value="Unassembled WGS sequence"/>
</dbReference>
<dbReference type="EMBL" id="JAWDIQ010000002">
    <property type="protein sequence ID" value="MDY0409623.1"/>
    <property type="molecule type" value="Genomic_DNA"/>
</dbReference>
<dbReference type="InterPro" id="IPR011611">
    <property type="entry name" value="PfkB_dom"/>
</dbReference>
<keyword evidence="3" id="KW-0547">Nucleotide-binding</keyword>
<evidence type="ECO:0000256" key="5">
    <source>
        <dbReference type="ARBA" id="ARBA00022840"/>
    </source>
</evidence>
<dbReference type="InterPro" id="IPR050306">
    <property type="entry name" value="PfkB_Carbo_kinase"/>
</dbReference>
<dbReference type="InterPro" id="IPR002173">
    <property type="entry name" value="Carboh/pur_kinase_PfkB_CS"/>
</dbReference>
<dbReference type="RefSeq" id="WP_320380649.1">
    <property type="nucleotide sequence ID" value="NZ_JAWDIQ010000002.1"/>
</dbReference>
<proteinExistence type="inferred from homology"/>
<accession>A0ABU5CTB7</accession>
<gene>
    <name evidence="7" type="ORF">RWD45_14915</name>
</gene>
<reference evidence="7 8" key="1">
    <citation type="submission" date="2023-10" db="EMBL/GenBank/DDBJ databases">
        <title>Virgibacillus soli CC-YMP-6 genome.</title>
        <authorList>
            <person name="Miliotis G."/>
            <person name="Sengupta P."/>
            <person name="Hameed A."/>
            <person name="Chuvochina M."/>
            <person name="Mcdonagh F."/>
            <person name="Simpson A.C."/>
            <person name="Singh N.K."/>
            <person name="Rekha P.D."/>
            <person name="Raman K."/>
            <person name="Hugenholtz P."/>
            <person name="Venkateswaran K."/>
        </authorList>
    </citation>
    <scope>NUCLEOTIDE SEQUENCE [LARGE SCALE GENOMIC DNA]</scope>
    <source>
        <strain evidence="7 8">CC-YMP-6</strain>
    </source>
</reference>
<keyword evidence="2 7" id="KW-0808">Transferase</keyword>
<keyword evidence="4 7" id="KW-0418">Kinase</keyword>
<sequence>MNLFKKSGRCPANVAVGLAKLGTNATFIGKVGDDLLGHFLKDTLASYQVDISGIVMTREARTGLTFVSLDATGDRSFEFFIDPSADQLLRKTDVREELFQTRNIFHFGSISLIHADAKQATLQAIHYAKTNEMLISYDPNLRLALWENERAAKETIQSVLEAVDVLKLAEDELMFLMGSMCKSSLQKLAEQYQIPLIFVTLGSDGSIVYFQGEVVHVPALEVEVVDTTGAGDAFMSAILHQLDTFSKPLQQIMISEIKKMTEFASVSGGLATTSKGAMTALPNKSALKQYLST</sequence>
<evidence type="ECO:0000313" key="8">
    <source>
        <dbReference type="Proteomes" id="UP001275315"/>
    </source>
</evidence>
<comment type="similarity">
    <text evidence="1">Belongs to the carbohydrate kinase PfkB family.</text>
</comment>